<dbReference type="InterPro" id="IPR014284">
    <property type="entry name" value="RNA_pol_sigma-70_dom"/>
</dbReference>
<dbReference type="NCBIfam" id="TIGR02937">
    <property type="entry name" value="sigma70-ECF"/>
    <property type="match status" value="1"/>
</dbReference>
<feature type="domain" description="RNA polymerase sigma-70 region 2" evidence="2">
    <location>
        <begin position="54"/>
        <end position="116"/>
    </location>
</feature>
<reference evidence="4 5" key="1">
    <citation type="submission" date="2012-02" db="EMBL/GenBank/DDBJ databases">
        <title>Improved High-Quality Draft sequence of Microvirga sp. WSM3557.</title>
        <authorList>
            <consortium name="US DOE Joint Genome Institute"/>
            <person name="Lucas S."/>
            <person name="Han J."/>
            <person name="Lapidus A."/>
            <person name="Cheng J.-F."/>
            <person name="Goodwin L."/>
            <person name="Pitluck S."/>
            <person name="Peters L."/>
            <person name="Zhang X."/>
            <person name="Detter J.C."/>
            <person name="Han C."/>
            <person name="Tapia R."/>
            <person name="Land M."/>
            <person name="Hauser L."/>
            <person name="Kyrpides N."/>
            <person name="Ivanova N."/>
            <person name="Pagani I."/>
            <person name="Brau L."/>
            <person name="Yates R."/>
            <person name="O'Hara G."/>
            <person name="Rui T."/>
            <person name="Howieson J."/>
            <person name="Reeve W."/>
            <person name="Woyke T."/>
        </authorList>
    </citation>
    <scope>NUCLEOTIDE SEQUENCE [LARGE SCALE GENOMIC DNA]</scope>
    <source>
        <strain evidence="4 5">WSM3557</strain>
    </source>
</reference>
<evidence type="ECO:0000313" key="5">
    <source>
        <dbReference type="Proteomes" id="UP000003947"/>
    </source>
</evidence>
<proteinExistence type="predicted"/>
<dbReference type="SUPFAM" id="SSF54427">
    <property type="entry name" value="NTF2-like"/>
    <property type="match status" value="1"/>
</dbReference>
<protein>
    <submittedName>
        <fullName evidence="4">RNA polymerase sigma factor, sigma-70 family</fullName>
    </submittedName>
</protein>
<organism evidence="4 5">
    <name type="scientific">Microvirga lotononidis</name>
    <dbReference type="NCBI Taxonomy" id="864069"/>
    <lineage>
        <taxon>Bacteria</taxon>
        <taxon>Pseudomonadati</taxon>
        <taxon>Pseudomonadota</taxon>
        <taxon>Alphaproteobacteria</taxon>
        <taxon>Hyphomicrobiales</taxon>
        <taxon>Methylobacteriaceae</taxon>
        <taxon>Microvirga</taxon>
    </lineage>
</organism>
<evidence type="ECO:0000256" key="1">
    <source>
        <dbReference type="ARBA" id="ARBA00011344"/>
    </source>
</evidence>
<comment type="subunit">
    <text evidence="1">Interacts transiently with the RNA polymerase catalytic core formed by RpoA, RpoB, RpoC and RpoZ (2 alpha, 1 beta, 1 beta' and 1 omega subunit) to form the RNA polymerase holoenzyme that can initiate transcription.</text>
</comment>
<dbReference type="InterPro" id="IPR036388">
    <property type="entry name" value="WH-like_DNA-bd_sf"/>
</dbReference>
<dbReference type="SUPFAM" id="SSF88946">
    <property type="entry name" value="Sigma2 domain of RNA polymerase sigma factors"/>
    <property type="match status" value="1"/>
</dbReference>
<dbReference type="PANTHER" id="PTHR30173:SF43">
    <property type="entry name" value="ECF RNA POLYMERASE SIGMA FACTOR SIGI-RELATED"/>
    <property type="match status" value="1"/>
</dbReference>
<gene>
    <name evidence="4" type="ORF">MicloDRAFT_00030410</name>
</gene>
<dbReference type="InterPro" id="IPR032710">
    <property type="entry name" value="NTF2-like_dom_sf"/>
</dbReference>
<dbReference type="Pfam" id="PF08281">
    <property type="entry name" value="Sigma70_r4_2"/>
    <property type="match status" value="1"/>
</dbReference>
<dbReference type="InterPro" id="IPR013324">
    <property type="entry name" value="RNA_pol_sigma_r3/r4-like"/>
</dbReference>
<dbReference type="Proteomes" id="UP000003947">
    <property type="component" value="Unassembled WGS sequence"/>
</dbReference>
<dbReference type="GO" id="GO:0016987">
    <property type="term" value="F:sigma factor activity"/>
    <property type="evidence" value="ECO:0007669"/>
    <property type="project" value="InterPro"/>
</dbReference>
<sequence length="344" mass="37784" precursor="true">MPLRISARSGRCHIRARPIVLSSGPGCACDGKADMVGEKTGRMEAMDDRRTTEFEAERRRLTRLAYRMTGSLTEAEDVVQDAWLRWVGVEGGIDSPPAYLTRIVTRLCLDRRRSARARRETYVGPWLPDPLVGSVEPDETVVDDVTVTLMLALERLSPLERAAFLLHDVFDVPLAEVATTLDRKPAAVRQLAARARKNVQAARPRFNVEPADADRITRAFFAAARDGDVAALSVLLARNVEIHTDGGGKVLAFRNVIQGVERALRLFTGQRRKDALPPTLLRVVTIDGLPGYVSLDGGGVLQTTALDIREDGITAIYIVKNPDKLSHLAADVDFPKRISPIPPA</sequence>
<dbReference type="PATRIC" id="fig|864069.3.peg.3298"/>
<dbReference type="InterPro" id="IPR013249">
    <property type="entry name" value="RNA_pol_sigma70_r4_t2"/>
</dbReference>
<dbReference type="SUPFAM" id="SSF88659">
    <property type="entry name" value="Sigma3 and sigma4 domains of RNA polymerase sigma factors"/>
    <property type="match status" value="1"/>
</dbReference>
<dbReference type="Pfam" id="PF04542">
    <property type="entry name" value="Sigma70_r2"/>
    <property type="match status" value="1"/>
</dbReference>
<dbReference type="STRING" id="864069.MicloDRAFT_00030410"/>
<dbReference type="HOGENOM" id="CLU_047691_22_0_5"/>
<evidence type="ECO:0000313" key="4">
    <source>
        <dbReference type="EMBL" id="EIM26492.1"/>
    </source>
</evidence>
<dbReference type="GO" id="GO:0003677">
    <property type="term" value="F:DNA binding"/>
    <property type="evidence" value="ECO:0007669"/>
    <property type="project" value="InterPro"/>
</dbReference>
<dbReference type="InterPro" id="IPR013325">
    <property type="entry name" value="RNA_pol_sigma_r2"/>
</dbReference>
<dbReference type="EMBL" id="JH660645">
    <property type="protein sequence ID" value="EIM26492.1"/>
    <property type="molecule type" value="Genomic_DNA"/>
</dbReference>
<accession>I4YRA0</accession>
<name>I4YRA0_9HYPH</name>
<dbReference type="InterPro" id="IPR052704">
    <property type="entry name" value="ECF_Sigma-70_Domain"/>
</dbReference>
<dbReference type="eggNOG" id="COG1595">
    <property type="taxonomic scope" value="Bacteria"/>
</dbReference>
<evidence type="ECO:0000259" key="2">
    <source>
        <dbReference type="Pfam" id="PF04542"/>
    </source>
</evidence>
<dbReference type="Gene3D" id="1.10.10.10">
    <property type="entry name" value="Winged helix-like DNA-binding domain superfamily/Winged helix DNA-binding domain"/>
    <property type="match status" value="1"/>
</dbReference>
<dbReference type="GO" id="GO:0006352">
    <property type="term" value="P:DNA-templated transcription initiation"/>
    <property type="evidence" value="ECO:0007669"/>
    <property type="project" value="InterPro"/>
</dbReference>
<dbReference type="PANTHER" id="PTHR30173">
    <property type="entry name" value="SIGMA 19 FACTOR"/>
    <property type="match status" value="1"/>
</dbReference>
<dbReference type="AlphaFoldDB" id="I4YRA0"/>
<dbReference type="NCBIfam" id="NF007214">
    <property type="entry name" value="PRK09636.1"/>
    <property type="match status" value="1"/>
</dbReference>
<dbReference type="InterPro" id="IPR007627">
    <property type="entry name" value="RNA_pol_sigma70_r2"/>
</dbReference>
<keyword evidence="5" id="KW-1185">Reference proteome</keyword>
<evidence type="ECO:0000259" key="3">
    <source>
        <dbReference type="Pfam" id="PF08281"/>
    </source>
</evidence>
<feature type="domain" description="RNA polymerase sigma factor 70 region 4 type 2" evidence="3">
    <location>
        <begin position="149"/>
        <end position="198"/>
    </location>
</feature>
<dbReference type="Gene3D" id="1.10.1740.10">
    <property type="match status" value="1"/>
</dbReference>